<dbReference type="PROSITE" id="PS51462">
    <property type="entry name" value="NUDIX"/>
    <property type="match status" value="1"/>
</dbReference>
<reference evidence="3" key="1">
    <citation type="submission" date="2020-03" db="EMBL/GenBank/DDBJ databases">
        <title>Complete genome sequence of sulfur-oxidizing bacterium skT11.</title>
        <authorList>
            <person name="Kanda M."/>
            <person name="Kojima H."/>
            <person name="Fukui M."/>
        </authorList>
    </citation>
    <scope>NUCLEOTIDE SEQUENCE [LARGE SCALE GENOMIC DNA]</scope>
    <source>
        <strain evidence="3">skT11</strain>
    </source>
</reference>
<dbReference type="EMBL" id="AP022853">
    <property type="protein sequence ID" value="BCB26307.1"/>
    <property type="molecule type" value="Genomic_DNA"/>
</dbReference>
<sequence length="190" mass="21759">MNYCSHCGAKVSLRIPEGDSLPRYVCDHCHTIHYQNPKLVVGSIPQWGDRILLCRRAIEPRHGFWTLPAGFMENCETTPQAAARETMEEALAEVEIGALYTLFNVPHISQVHLFFHARMLQPNFGAGHESLEVRLFSEQDIPWDRIAFASVRRTLQLYFAERRNGVFNFHVDDIHPSPHHHVSASCNFIP</sequence>
<evidence type="ECO:0000259" key="1">
    <source>
        <dbReference type="PROSITE" id="PS51462"/>
    </source>
</evidence>
<dbReference type="Pfam" id="PF14803">
    <property type="entry name" value="Zn_ribbon_Nudix"/>
    <property type="match status" value="1"/>
</dbReference>
<proteinExistence type="predicted"/>
<dbReference type="AlphaFoldDB" id="A0A6F8VB18"/>
<dbReference type="InterPro" id="IPR000086">
    <property type="entry name" value="NUDIX_hydrolase_dom"/>
</dbReference>
<keyword evidence="3" id="KW-1185">Reference proteome</keyword>
<dbReference type="KEGG" id="slac:SKTS_11930"/>
<dbReference type="Gene3D" id="3.90.79.10">
    <property type="entry name" value="Nucleoside Triphosphate Pyrophosphohydrolase"/>
    <property type="match status" value="1"/>
</dbReference>
<protein>
    <submittedName>
        <fullName evidence="2">ADP-ribose pyrophosphatase</fullName>
    </submittedName>
</protein>
<organism evidence="2 3">
    <name type="scientific">Sulfurimicrobium lacus</name>
    <dbReference type="NCBI Taxonomy" id="2715678"/>
    <lineage>
        <taxon>Bacteria</taxon>
        <taxon>Pseudomonadati</taxon>
        <taxon>Pseudomonadota</taxon>
        <taxon>Betaproteobacteria</taxon>
        <taxon>Nitrosomonadales</taxon>
        <taxon>Sulfuricellaceae</taxon>
        <taxon>Sulfurimicrobium</taxon>
    </lineage>
</organism>
<accession>A0A6F8VB18</accession>
<gene>
    <name evidence="2" type="ORF">SKTS_11930</name>
</gene>
<dbReference type="SUPFAM" id="SSF55811">
    <property type="entry name" value="Nudix"/>
    <property type="match status" value="1"/>
</dbReference>
<dbReference type="GO" id="GO:0003824">
    <property type="term" value="F:catalytic activity"/>
    <property type="evidence" value="ECO:0007669"/>
    <property type="project" value="UniProtKB-ARBA"/>
</dbReference>
<dbReference type="PANTHER" id="PTHR43222:SF2">
    <property type="entry name" value="NUDIX HYDROLASE 23, CHLOROPLASTIC"/>
    <property type="match status" value="1"/>
</dbReference>
<evidence type="ECO:0000313" key="3">
    <source>
        <dbReference type="Proteomes" id="UP000502260"/>
    </source>
</evidence>
<name>A0A6F8VB18_9PROT</name>
<dbReference type="PANTHER" id="PTHR43222">
    <property type="entry name" value="NUDIX HYDROLASE 23"/>
    <property type="match status" value="1"/>
</dbReference>
<feature type="domain" description="Nudix hydrolase" evidence="1">
    <location>
        <begin position="36"/>
        <end position="159"/>
    </location>
</feature>
<dbReference type="Gene3D" id="2.20.70.10">
    <property type="match status" value="1"/>
</dbReference>
<dbReference type="RefSeq" id="WP_173061785.1">
    <property type="nucleotide sequence ID" value="NZ_AP022853.1"/>
</dbReference>
<dbReference type="CDD" id="cd04511">
    <property type="entry name" value="NUDIX_Hydrolase"/>
    <property type="match status" value="1"/>
</dbReference>
<dbReference type="Proteomes" id="UP000502260">
    <property type="component" value="Chromosome"/>
</dbReference>
<evidence type="ECO:0000313" key="2">
    <source>
        <dbReference type="EMBL" id="BCB26307.1"/>
    </source>
</evidence>
<dbReference type="Pfam" id="PF00293">
    <property type="entry name" value="NUDIX"/>
    <property type="match status" value="1"/>
</dbReference>
<dbReference type="InterPro" id="IPR015797">
    <property type="entry name" value="NUDIX_hydrolase-like_dom_sf"/>
</dbReference>
<dbReference type="InterPro" id="IPR029401">
    <property type="entry name" value="Nudix_N"/>
</dbReference>